<accession>A0A0N5AEG4</accession>
<organism evidence="1 2">
    <name type="scientific">Syphacia muris</name>
    <dbReference type="NCBI Taxonomy" id="451379"/>
    <lineage>
        <taxon>Eukaryota</taxon>
        <taxon>Metazoa</taxon>
        <taxon>Ecdysozoa</taxon>
        <taxon>Nematoda</taxon>
        <taxon>Chromadorea</taxon>
        <taxon>Rhabditida</taxon>
        <taxon>Spirurina</taxon>
        <taxon>Oxyuridomorpha</taxon>
        <taxon>Oxyuroidea</taxon>
        <taxon>Oxyuridae</taxon>
        <taxon>Syphacia</taxon>
    </lineage>
</organism>
<reference evidence="2" key="1">
    <citation type="submission" date="2017-02" db="UniProtKB">
        <authorList>
            <consortium name="WormBaseParasite"/>
        </authorList>
    </citation>
    <scope>IDENTIFICATION</scope>
</reference>
<dbReference type="Proteomes" id="UP000046393">
    <property type="component" value="Unplaced"/>
</dbReference>
<proteinExistence type="predicted"/>
<name>A0A0N5AEG4_9BILA</name>
<dbReference type="AlphaFoldDB" id="A0A0N5AEG4"/>
<evidence type="ECO:0000313" key="2">
    <source>
        <dbReference type="WBParaSite" id="SMUV_0000261901-mRNA-1"/>
    </source>
</evidence>
<protein>
    <submittedName>
        <fullName evidence="2">PCRF domain-containing protein</fullName>
    </submittedName>
</protein>
<keyword evidence="1" id="KW-1185">Reference proteome</keyword>
<sequence>MVPRVRGPILRIIVVSTIKKELKKLGDFQDQWTKALASVPDNSIEKERKALDTMADGPEGIEETSARAEE</sequence>
<evidence type="ECO:0000313" key="1">
    <source>
        <dbReference type="Proteomes" id="UP000046393"/>
    </source>
</evidence>
<dbReference type="WBParaSite" id="SMUV_0000261901-mRNA-1">
    <property type="protein sequence ID" value="SMUV_0000261901-mRNA-1"/>
    <property type="gene ID" value="SMUV_0000261901"/>
</dbReference>